<evidence type="ECO:0000256" key="11">
    <source>
        <dbReference type="ARBA" id="ARBA00048697"/>
    </source>
</evidence>
<dbReference type="GO" id="GO:0061799">
    <property type="term" value="F:cyclic pyranopterin monophosphate synthase activity"/>
    <property type="evidence" value="ECO:0007669"/>
    <property type="project" value="TreeGrafter"/>
</dbReference>
<dbReference type="InterPro" id="IPR013483">
    <property type="entry name" value="MoaA"/>
</dbReference>
<dbReference type="SMART" id="SM00729">
    <property type="entry name" value="Elp3"/>
    <property type="match status" value="1"/>
</dbReference>
<evidence type="ECO:0000256" key="9">
    <source>
        <dbReference type="ARBA" id="ARBA00023150"/>
    </source>
</evidence>
<dbReference type="SFLD" id="SFLDG01067">
    <property type="entry name" value="SPASM/twitch_domain_containing"/>
    <property type="match status" value="1"/>
</dbReference>
<evidence type="ECO:0000313" key="14">
    <source>
        <dbReference type="EMBL" id="AJG20250.1"/>
    </source>
</evidence>
<dbReference type="PANTHER" id="PTHR22960">
    <property type="entry name" value="MOLYBDOPTERIN COFACTOR SYNTHESIS PROTEIN A"/>
    <property type="match status" value="1"/>
</dbReference>
<dbReference type="PROSITE" id="PS01305">
    <property type="entry name" value="MOAA_NIFB_PQQE"/>
    <property type="match status" value="1"/>
</dbReference>
<dbReference type="InterPro" id="IPR013785">
    <property type="entry name" value="Aldolase_TIM"/>
</dbReference>
<dbReference type="OrthoDB" id="9763993at2"/>
<feature type="domain" description="Radical SAM core" evidence="13">
    <location>
        <begin position="37"/>
        <end position="261"/>
    </location>
</feature>
<dbReference type="GO" id="GO:0061798">
    <property type="term" value="F:GTP 3',8'-cyclase activity"/>
    <property type="evidence" value="ECO:0007669"/>
    <property type="project" value="UniProtKB-UniRule"/>
</dbReference>
<dbReference type="InterPro" id="IPR007197">
    <property type="entry name" value="rSAM"/>
</dbReference>
<dbReference type="Gene3D" id="3.20.20.70">
    <property type="entry name" value="Aldolase class I"/>
    <property type="match status" value="1"/>
</dbReference>
<dbReference type="InterPro" id="IPR058240">
    <property type="entry name" value="rSAM_sf"/>
</dbReference>
<dbReference type="InterPro" id="IPR010505">
    <property type="entry name" value="MoaA_twitch"/>
</dbReference>
<evidence type="ECO:0000259" key="13">
    <source>
        <dbReference type="PROSITE" id="PS51918"/>
    </source>
</evidence>
<dbReference type="GO" id="GO:1904047">
    <property type="term" value="F:S-adenosyl-L-methionine binding"/>
    <property type="evidence" value="ECO:0007669"/>
    <property type="project" value="UniProtKB-UniRule"/>
</dbReference>
<dbReference type="EMBL" id="CP010536">
    <property type="protein sequence ID" value="AJG20250.1"/>
    <property type="molecule type" value="Genomic_DNA"/>
</dbReference>
<keyword evidence="9 12" id="KW-0501">Molybdenum cofactor biosynthesis</keyword>
<keyword evidence="10 12" id="KW-0456">Lyase</keyword>
<evidence type="ECO:0000256" key="10">
    <source>
        <dbReference type="ARBA" id="ARBA00023239"/>
    </source>
</evidence>
<dbReference type="PROSITE" id="PS51918">
    <property type="entry name" value="RADICAL_SAM"/>
    <property type="match status" value="1"/>
</dbReference>
<feature type="binding site" evidence="12">
    <location>
        <position position="57"/>
    </location>
    <ligand>
        <name>[4Fe-4S] cluster</name>
        <dbReference type="ChEBI" id="CHEBI:49883"/>
        <label>1</label>
        <note>4Fe-4S-S-AdoMet</note>
    </ligand>
</feature>
<evidence type="ECO:0000256" key="8">
    <source>
        <dbReference type="ARBA" id="ARBA00023134"/>
    </source>
</evidence>
<comment type="pathway">
    <text evidence="12">Cofactor biosynthesis; molybdopterin biosynthesis.</text>
</comment>
<comment type="catalytic activity">
    <reaction evidence="11 12">
        <text>GTP + AH2 + S-adenosyl-L-methionine = (8S)-3',8-cyclo-7,8-dihydroguanosine 5'-triphosphate + 5'-deoxyadenosine + L-methionine + A + H(+)</text>
        <dbReference type="Rhea" id="RHEA:49576"/>
        <dbReference type="ChEBI" id="CHEBI:13193"/>
        <dbReference type="ChEBI" id="CHEBI:15378"/>
        <dbReference type="ChEBI" id="CHEBI:17319"/>
        <dbReference type="ChEBI" id="CHEBI:17499"/>
        <dbReference type="ChEBI" id="CHEBI:37565"/>
        <dbReference type="ChEBI" id="CHEBI:57844"/>
        <dbReference type="ChEBI" id="CHEBI:59789"/>
        <dbReference type="ChEBI" id="CHEBI:131766"/>
        <dbReference type="EC" id="4.1.99.22"/>
    </reaction>
</comment>
<dbReference type="STRING" id="68895.RR42_m2876"/>
<comment type="similarity">
    <text evidence="12">Belongs to the radical SAM superfamily. MoaA family.</text>
</comment>
<keyword evidence="3 12" id="KW-0949">S-adenosyl-L-methionine</keyword>
<keyword evidence="6 12" id="KW-0408">Iron</keyword>
<dbReference type="Proteomes" id="UP000031843">
    <property type="component" value="Chromosome main"/>
</dbReference>
<dbReference type="PANTHER" id="PTHR22960:SF0">
    <property type="entry name" value="MOLYBDENUM COFACTOR BIOSYNTHESIS PROTEIN 1"/>
    <property type="match status" value="1"/>
</dbReference>
<organism evidence="14 15">
    <name type="scientific">Cupriavidus basilensis</name>
    <dbReference type="NCBI Taxonomy" id="68895"/>
    <lineage>
        <taxon>Bacteria</taxon>
        <taxon>Pseudomonadati</taxon>
        <taxon>Pseudomonadota</taxon>
        <taxon>Betaproteobacteria</taxon>
        <taxon>Burkholderiales</taxon>
        <taxon>Burkholderiaceae</taxon>
        <taxon>Cupriavidus</taxon>
    </lineage>
</organism>
<feature type="binding site" evidence="12">
    <location>
        <position position="159"/>
    </location>
    <ligand>
        <name>S-adenosyl-L-methionine</name>
        <dbReference type="ChEBI" id="CHEBI:59789"/>
    </ligand>
</feature>
<comment type="subunit">
    <text evidence="12">Monomer and homodimer.</text>
</comment>
<dbReference type="EC" id="4.1.99.22" evidence="1 12"/>
<dbReference type="KEGG" id="cbw:RR42_m2876"/>
<comment type="function">
    <text evidence="12">Catalyzes the cyclization of GTP to (8S)-3',8-cyclo-7,8-dihydroguanosine 5'-triphosphate.</text>
</comment>
<dbReference type="GO" id="GO:0006777">
    <property type="term" value="P:Mo-molybdopterin cofactor biosynthetic process"/>
    <property type="evidence" value="ECO:0007669"/>
    <property type="project" value="UniProtKB-UniRule"/>
</dbReference>
<keyword evidence="4 12" id="KW-0479">Metal-binding</keyword>
<feature type="binding site" evidence="12">
    <location>
        <position position="104"/>
    </location>
    <ligand>
        <name>S-adenosyl-L-methionine</name>
        <dbReference type="ChEBI" id="CHEBI:59789"/>
    </ligand>
</feature>
<dbReference type="GO" id="GO:0051539">
    <property type="term" value="F:4 iron, 4 sulfur cluster binding"/>
    <property type="evidence" value="ECO:0007669"/>
    <property type="project" value="UniProtKB-UniRule"/>
</dbReference>
<keyword evidence="7 12" id="KW-0411">Iron-sulfur</keyword>
<name>A0A0C4YBM0_9BURK</name>
<dbReference type="CDD" id="cd21117">
    <property type="entry name" value="Twitch_MoaA"/>
    <property type="match status" value="1"/>
</dbReference>
<evidence type="ECO:0000256" key="1">
    <source>
        <dbReference type="ARBA" id="ARBA00012167"/>
    </source>
</evidence>
<feature type="binding site" evidence="12">
    <location>
        <position position="135"/>
    </location>
    <ligand>
        <name>GTP</name>
        <dbReference type="ChEBI" id="CHEBI:37565"/>
    </ligand>
</feature>
<evidence type="ECO:0000256" key="12">
    <source>
        <dbReference type="HAMAP-Rule" id="MF_01225"/>
    </source>
</evidence>
<accession>A0A0C4YBM0</accession>
<evidence type="ECO:0000256" key="2">
    <source>
        <dbReference type="ARBA" id="ARBA00022485"/>
    </source>
</evidence>
<proteinExistence type="inferred from homology"/>
<dbReference type="InterPro" id="IPR006638">
    <property type="entry name" value="Elp3/MiaA/NifB-like_rSAM"/>
</dbReference>
<dbReference type="InterPro" id="IPR000385">
    <property type="entry name" value="MoaA_NifB_PqqE_Fe-S-bd_CS"/>
</dbReference>
<feature type="binding site" evidence="12">
    <location>
        <position position="60"/>
    </location>
    <ligand>
        <name>[4Fe-4S] cluster</name>
        <dbReference type="ChEBI" id="CHEBI:49883"/>
        <label>1</label>
        <note>4Fe-4S-S-AdoMet</note>
    </ligand>
</feature>
<dbReference type="SUPFAM" id="SSF102114">
    <property type="entry name" value="Radical SAM enzymes"/>
    <property type="match status" value="1"/>
</dbReference>
<keyword evidence="8 12" id="KW-0342">GTP-binding</keyword>
<dbReference type="CDD" id="cd01335">
    <property type="entry name" value="Radical_SAM"/>
    <property type="match status" value="1"/>
</dbReference>
<keyword evidence="5 12" id="KW-0547">Nucleotide-binding</keyword>
<keyword evidence="2 12" id="KW-0004">4Fe-4S</keyword>
<feature type="binding site" evidence="12">
    <location>
        <position position="46"/>
    </location>
    <ligand>
        <name>GTP</name>
        <dbReference type="ChEBI" id="CHEBI:37565"/>
    </ligand>
</feature>
<dbReference type="Pfam" id="PF06463">
    <property type="entry name" value="Mob_synth_C"/>
    <property type="match status" value="1"/>
</dbReference>
<reference evidence="14 15" key="1">
    <citation type="journal article" date="2015" name="Genome Announc.">
        <title>Complete Genome Sequence of Cupriavidus basilensis 4G11, Isolated from the Oak Ridge Field Research Center Site.</title>
        <authorList>
            <person name="Ray J."/>
            <person name="Waters R.J."/>
            <person name="Skerker J.M."/>
            <person name="Kuehl J.V."/>
            <person name="Price M.N."/>
            <person name="Huang J."/>
            <person name="Chakraborty R."/>
            <person name="Arkin A.P."/>
            <person name="Deutschbauer A."/>
        </authorList>
    </citation>
    <scope>NUCLEOTIDE SEQUENCE [LARGE SCALE GENOMIC DNA]</scope>
    <source>
        <strain evidence="14">4G11</strain>
    </source>
</reference>
<dbReference type="SFLD" id="SFLDG01383">
    <property type="entry name" value="cyclic_pyranopterin_phosphate"/>
    <property type="match status" value="1"/>
</dbReference>
<sequence length="374" mass="41639">MTESVIPIFDLRDHRYRSMTPSIPAVLTAPSGLVADTRGRPLHDLRISVTDRCNFRCVYCMPKEVFDKDYTFLPHSELLSFEEIERAARLFVAHGVEKIRLTGGEPLLRKNIEKLVEMLARIDTVSGKPLDLTLTTNASLLARKARALRDAGLTRVSVSLDAIDDATFRRMNDVDFAVRDVLDGIETAQAAGLAPIKVNMVVKRGTNDGEIVPMAAHFRGSGIIMRFIEFMDVGASNHWQMDEVLPSADVVRRIHAAFPLEAIPANYSGETAERWRYRDGAGEIGVISSVTHAFCGDCSRIRLSTEGRLYLCLFATEGYDLRALLRGEHSDLEISNAIAGVWQGRTDHYSEQRSDPAVRQARAENKIEMSYIGG</sequence>
<feature type="binding site" evidence="12">
    <location>
        <position position="312"/>
    </location>
    <ligand>
        <name>[4Fe-4S] cluster</name>
        <dbReference type="ChEBI" id="CHEBI:49883"/>
        <label>2</label>
        <note>4Fe-4S-substrate</note>
    </ligand>
</feature>
<evidence type="ECO:0000256" key="3">
    <source>
        <dbReference type="ARBA" id="ARBA00022691"/>
    </source>
</evidence>
<feature type="binding site" evidence="12">
    <location>
        <position position="298"/>
    </location>
    <ligand>
        <name>[4Fe-4S] cluster</name>
        <dbReference type="ChEBI" id="CHEBI:49883"/>
        <label>2</label>
        <note>4Fe-4S-substrate</note>
    </ligand>
</feature>
<feature type="binding site" evidence="12">
    <location>
        <position position="100"/>
    </location>
    <ligand>
        <name>GTP</name>
        <dbReference type="ChEBI" id="CHEBI:37565"/>
    </ligand>
</feature>
<protein>
    <recommendedName>
        <fullName evidence="1 12">GTP 3',8-cyclase</fullName>
        <ecNumber evidence="1 12">4.1.99.22</ecNumber>
    </recommendedName>
    <alternativeName>
        <fullName evidence="12">Molybdenum cofactor biosynthesis protein A</fullName>
    </alternativeName>
</protein>
<dbReference type="InterPro" id="IPR040064">
    <property type="entry name" value="MoaA-like"/>
</dbReference>
<evidence type="ECO:0000313" key="15">
    <source>
        <dbReference type="Proteomes" id="UP000031843"/>
    </source>
</evidence>
<gene>
    <name evidence="12" type="primary">moaA</name>
    <name evidence="14" type="ORF">RR42_m2876</name>
</gene>
<dbReference type="NCBIfam" id="TIGR02666">
    <property type="entry name" value="moaA"/>
    <property type="match status" value="1"/>
</dbReference>
<feature type="binding site" evidence="12">
    <location>
        <begin position="300"/>
        <end position="302"/>
    </location>
    <ligand>
        <name>GTP</name>
        <dbReference type="ChEBI" id="CHEBI:37565"/>
    </ligand>
</feature>
<dbReference type="RefSeq" id="WP_043347925.1">
    <property type="nucleotide sequence ID" value="NZ_CP010536.1"/>
</dbReference>
<evidence type="ECO:0000256" key="7">
    <source>
        <dbReference type="ARBA" id="ARBA00023014"/>
    </source>
</evidence>
<dbReference type="UniPathway" id="UPA00344"/>
<dbReference type="SFLD" id="SFLDS00029">
    <property type="entry name" value="Radical_SAM"/>
    <property type="match status" value="1"/>
</dbReference>
<dbReference type="InterPro" id="IPR050105">
    <property type="entry name" value="MoCo_biosynth_MoaA/MoaC"/>
</dbReference>
<evidence type="ECO:0000256" key="5">
    <source>
        <dbReference type="ARBA" id="ARBA00022741"/>
    </source>
</evidence>
<evidence type="ECO:0000256" key="4">
    <source>
        <dbReference type="ARBA" id="ARBA00022723"/>
    </source>
</evidence>
<dbReference type="AlphaFoldDB" id="A0A0C4YBM0"/>
<dbReference type="GO" id="GO:0005525">
    <property type="term" value="F:GTP binding"/>
    <property type="evidence" value="ECO:0007669"/>
    <property type="project" value="UniProtKB-UniRule"/>
</dbReference>
<feature type="binding site" evidence="12">
    <location>
        <position position="53"/>
    </location>
    <ligand>
        <name>[4Fe-4S] cluster</name>
        <dbReference type="ChEBI" id="CHEBI:49883"/>
        <label>1</label>
        <note>4Fe-4S-S-AdoMet</note>
    </ligand>
</feature>
<evidence type="ECO:0000256" key="6">
    <source>
        <dbReference type="ARBA" id="ARBA00023004"/>
    </source>
</evidence>
<dbReference type="HAMAP" id="MF_01225_B">
    <property type="entry name" value="MoaA_B"/>
    <property type="match status" value="1"/>
</dbReference>
<feature type="binding site" evidence="12">
    <location>
        <position position="295"/>
    </location>
    <ligand>
        <name>[4Fe-4S] cluster</name>
        <dbReference type="ChEBI" id="CHEBI:49883"/>
        <label>2</label>
        <note>4Fe-4S-substrate</note>
    </ligand>
</feature>
<dbReference type="GO" id="GO:0046872">
    <property type="term" value="F:metal ion binding"/>
    <property type="evidence" value="ECO:0007669"/>
    <property type="project" value="UniProtKB-KW"/>
</dbReference>
<feature type="binding site" evidence="12">
    <location>
        <position position="59"/>
    </location>
    <ligand>
        <name>S-adenosyl-L-methionine</name>
        <dbReference type="ChEBI" id="CHEBI:59789"/>
    </ligand>
</feature>
<feature type="binding site" evidence="12">
    <location>
        <position position="231"/>
    </location>
    <ligand>
        <name>S-adenosyl-L-methionine</name>
        <dbReference type="ChEBI" id="CHEBI:59789"/>
    </ligand>
</feature>
<feature type="binding site" evidence="12">
    <location>
        <position position="197"/>
    </location>
    <ligand>
        <name>GTP</name>
        <dbReference type="ChEBI" id="CHEBI:37565"/>
    </ligand>
</feature>
<keyword evidence="15" id="KW-1185">Reference proteome</keyword>
<dbReference type="SFLD" id="SFLDG01386">
    <property type="entry name" value="main_SPASM_domain-containing"/>
    <property type="match status" value="1"/>
</dbReference>
<dbReference type="Pfam" id="PF04055">
    <property type="entry name" value="Radical_SAM"/>
    <property type="match status" value="1"/>
</dbReference>
<comment type="cofactor">
    <cofactor evidence="12">
        <name>[4Fe-4S] cluster</name>
        <dbReference type="ChEBI" id="CHEBI:49883"/>
    </cofactor>
    <text evidence="12">Binds 2 [4Fe-4S] clusters. Binds 1 [4Fe-4S] cluster coordinated with 3 cysteines and an exchangeable S-adenosyl-L-methionine and 1 [4Fe-4S] cluster coordinated with 3 cysteines and the GTP-derived substrate.</text>
</comment>